<evidence type="ECO:0000256" key="4">
    <source>
        <dbReference type="ARBA" id="ARBA00022475"/>
    </source>
</evidence>
<dbReference type="SUPFAM" id="SSF144083">
    <property type="entry name" value="Magnesium transport protein CorA, transmembrane region"/>
    <property type="match status" value="1"/>
</dbReference>
<keyword evidence="3" id="KW-0813">Transport</keyword>
<evidence type="ECO:0000256" key="6">
    <source>
        <dbReference type="ARBA" id="ARBA00022989"/>
    </source>
</evidence>
<dbReference type="SUPFAM" id="SSF143865">
    <property type="entry name" value="CorA soluble domain-like"/>
    <property type="match status" value="1"/>
</dbReference>
<accession>A0ABP0HWT2</accession>
<evidence type="ECO:0000256" key="8">
    <source>
        <dbReference type="SAM" id="Phobius"/>
    </source>
</evidence>
<feature type="transmembrane region" description="Helical" evidence="8">
    <location>
        <begin position="348"/>
        <end position="371"/>
    </location>
</feature>
<dbReference type="PANTHER" id="PTHR46494">
    <property type="entry name" value="CORA FAMILY METAL ION TRANSPORTER (EUROFUNG)"/>
    <property type="match status" value="1"/>
</dbReference>
<keyword evidence="6 8" id="KW-1133">Transmembrane helix</keyword>
<evidence type="ECO:0000256" key="3">
    <source>
        <dbReference type="ARBA" id="ARBA00022448"/>
    </source>
</evidence>
<dbReference type="EMBL" id="CAXAMN010001336">
    <property type="protein sequence ID" value="CAK8993909.1"/>
    <property type="molecule type" value="Genomic_DNA"/>
</dbReference>
<name>A0ABP0HWT2_9DINO</name>
<keyword evidence="10" id="KW-1185">Reference proteome</keyword>
<dbReference type="Gene3D" id="3.30.460.20">
    <property type="entry name" value="CorA soluble domain-like"/>
    <property type="match status" value="1"/>
</dbReference>
<feature type="transmembrane region" description="Helical" evidence="8">
    <location>
        <begin position="515"/>
        <end position="537"/>
    </location>
</feature>
<dbReference type="InterPro" id="IPR045861">
    <property type="entry name" value="CorA_cytoplasmic_dom"/>
</dbReference>
<evidence type="ECO:0000256" key="2">
    <source>
        <dbReference type="ARBA" id="ARBA00009765"/>
    </source>
</evidence>
<reference evidence="9 10" key="1">
    <citation type="submission" date="2024-02" db="EMBL/GenBank/DDBJ databases">
        <authorList>
            <person name="Chen Y."/>
            <person name="Shah S."/>
            <person name="Dougan E. K."/>
            <person name="Thang M."/>
            <person name="Chan C."/>
        </authorList>
    </citation>
    <scope>NUCLEOTIDE SEQUENCE [LARGE SCALE GENOMIC DNA]</scope>
</reference>
<dbReference type="InterPro" id="IPR016024">
    <property type="entry name" value="ARM-type_fold"/>
</dbReference>
<evidence type="ECO:0000256" key="5">
    <source>
        <dbReference type="ARBA" id="ARBA00022692"/>
    </source>
</evidence>
<dbReference type="InterPro" id="IPR045863">
    <property type="entry name" value="CorA_TM1_TM2"/>
</dbReference>
<keyword evidence="5 8" id="KW-0812">Transmembrane</keyword>
<sequence>MDMFLTHRKPHMKMRWVHCARVERPTILRLAVKYQLHPLPVEDTIQLEQQSVPIVRKYNDNFFIVIPLLRLTEEAKRKLSIYKEYRTRRASDDLKLEDLIDIPQVEQCRFAAFTAGPPHYDTVISFMTEWKVSKLHADNYDNEGRCESERSDARVGWAVSQTGRPLMETPLPMPVPTPGGGVVSSIQLRLPSARQDSGEEQDFFAGVVRQIQRDYSMLRSGNSSWVLWRLLDVTVDELSPILSAYRAQLRWFSSLITREEARVSKDVEKRLLRSKVELDWLQRKVRPMIKVLKHIIRDKAFDPNVTRYLEDIEDHLNTFLEEVSRIMGVCHSLRDEVNSYRDRQQQKVLYVLTLVTTLVMPTHLLTGIFGMNWQDEDMLKRNGGGGAFVRWLPLLGARRAVPLRKQGARGQNACSAMDFSLASRVVADLRPPLHPVKVLPTQMVEAERLSRTRAAVWLYGSATLLTLLGLELRKPGPRKDDARAALLEANEENGLPTEDEVADEKELEAELTHRLTVGFVVYHMTYTYLGLMLVFWACRRGYLNVYGLDWELYSFWFLESIVTHVLCRASSKQFLRSICPIFSERYDLVKDTVSIGIYANLDDWVGHVCAAVVVLTMIVPNINNYMDPVAERLSRISYWPPPIPPTNGTPETGSRVHRMKVFLAKQVEEATREHRRMLCLLEDLPQLAVALFFTGYSCYMEGASISPFILVNIVVALGKTICVFAGRPICLTWMAMNKVPWPLQCISDTNVNDVVWITSRVGDGGDEWKLSLLKEIMSSEEAARAVRQAAEHHLWDMLQATLAPESGFPLLKDEHGIGVDLVRHSEGQVIFEAVIGYCASSVVTFQQAQQVIKKWEIFSTALGSGGLLGIRAYAAAEGNAEISADMIMGGAPEIRPLAGSYFKRLSTGSLKEQEQAIKFLAWSNSFEAAWAILSSRTPEIFQHRDRVLRLAACRSMALVEWEEFGEHAEALAQAAFEDEDEYVCRSAWTSLALKGSLGVQHVRAALSRGKYFDRDDAFFYKACYALEWLGADAEALYQEKLLAAIQEEPPDKEPRKAGPAPYAILSDKERYAIKTLLACGHVNECVQELFKHKPRGSVLDTVQQMFNVYNGMEEYNHWADLDADVARPLVEICFDDSLSVAPRKNMLRSVAEANEGCGHMVLSIFMEKKVLPLNPKDERTLLFVEFACSAKKVPFPPEHVGALLQLALSDRRPDDFERYGAVSTPGFAPPPPPLGKPGDFPWMTLHSAVGVHVSELGAHVDTLISTIEDKTLPLRLRLMATHWLAEVKRTCPARVTLPVKFLVELFGHEAIGVRSQAINAFKNCGTIPESLSYLPQLAKCLEDTEFTVRNAACNAFSGFDAIPCLRPYISTIVAMNMAADQTAPFGGALVCQQLDVFRNDLVGQEEERQVLAMVRCLSRFESGEDSNKAALWAKLLRPDQLETDIVKGMAWLTLRKTEEKQKPGRGNIYASDQSSIETAKFIAALGKKGRVAMEDLLRERPKDIDFNKLLTFTIDSIKKLEPNDPRLPALLHYVQGRNGASSTQQACWDLLQRSGSTGDHPALKQVLPLVGLAISQDRADKALHRQLFHRRLFLYPQPRYR</sequence>
<evidence type="ECO:0000256" key="7">
    <source>
        <dbReference type="ARBA" id="ARBA00023136"/>
    </source>
</evidence>
<evidence type="ECO:0000256" key="1">
    <source>
        <dbReference type="ARBA" id="ARBA00004651"/>
    </source>
</evidence>
<proteinExistence type="inferred from homology"/>
<gene>
    <name evidence="9" type="ORF">CCMP2556_LOCUS3430</name>
</gene>
<dbReference type="PANTHER" id="PTHR46494:SF1">
    <property type="entry name" value="CORA FAMILY METAL ION TRANSPORTER (EUROFUNG)"/>
    <property type="match status" value="1"/>
</dbReference>
<evidence type="ECO:0000313" key="9">
    <source>
        <dbReference type="EMBL" id="CAK8993909.1"/>
    </source>
</evidence>
<dbReference type="SUPFAM" id="SSF48371">
    <property type="entry name" value="ARM repeat"/>
    <property type="match status" value="1"/>
</dbReference>
<organism evidence="9 10">
    <name type="scientific">Durusdinium trenchii</name>
    <dbReference type="NCBI Taxonomy" id="1381693"/>
    <lineage>
        <taxon>Eukaryota</taxon>
        <taxon>Sar</taxon>
        <taxon>Alveolata</taxon>
        <taxon>Dinophyceae</taxon>
        <taxon>Suessiales</taxon>
        <taxon>Symbiodiniaceae</taxon>
        <taxon>Durusdinium</taxon>
    </lineage>
</organism>
<dbReference type="Proteomes" id="UP001642484">
    <property type="component" value="Unassembled WGS sequence"/>
</dbReference>
<dbReference type="InterPro" id="IPR011989">
    <property type="entry name" value="ARM-like"/>
</dbReference>
<protein>
    <submittedName>
        <fullName evidence="9">Uncharacterized protein</fullName>
    </submittedName>
</protein>
<dbReference type="Pfam" id="PF01544">
    <property type="entry name" value="CorA"/>
    <property type="match status" value="1"/>
</dbReference>
<comment type="caution">
    <text evidence="9">The sequence shown here is derived from an EMBL/GenBank/DDBJ whole genome shotgun (WGS) entry which is preliminary data.</text>
</comment>
<dbReference type="Gene3D" id="1.25.10.10">
    <property type="entry name" value="Leucine-rich Repeat Variant"/>
    <property type="match status" value="1"/>
</dbReference>
<dbReference type="InterPro" id="IPR002523">
    <property type="entry name" value="MgTranspt_CorA/ZnTranspt_ZntB"/>
</dbReference>
<evidence type="ECO:0000313" key="10">
    <source>
        <dbReference type="Proteomes" id="UP001642484"/>
    </source>
</evidence>
<comment type="similarity">
    <text evidence="2">Belongs to the CorA metal ion transporter (MIT) (TC 1.A.35) family.</text>
</comment>
<comment type="subcellular location">
    <subcellularLocation>
        <location evidence="1">Cell membrane</location>
        <topology evidence="1">Multi-pass membrane protein</topology>
    </subcellularLocation>
</comment>
<keyword evidence="4" id="KW-1003">Cell membrane</keyword>
<keyword evidence="7 8" id="KW-0472">Membrane</keyword>
<dbReference type="Gene3D" id="1.20.58.340">
    <property type="entry name" value="Magnesium transport protein CorA, transmembrane region"/>
    <property type="match status" value="2"/>
</dbReference>